<dbReference type="SUPFAM" id="SSF52374">
    <property type="entry name" value="Nucleotidylyl transferase"/>
    <property type="match status" value="1"/>
</dbReference>
<dbReference type="InterPro" id="IPR009080">
    <property type="entry name" value="tRNAsynth_Ia_anticodon-bd"/>
</dbReference>
<dbReference type="OrthoDB" id="9810365at2"/>
<dbReference type="AlphaFoldDB" id="A0A455TAL2"/>
<keyword evidence="5 9" id="KW-0067">ATP-binding</keyword>
<dbReference type="SUPFAM" id="SSF47323">
    <property type="entry name" value="Anticodon-binding domain of a subclass of class I aminoacyl-tRNA synthetases"/>
    <property type="match status" value="1"/>
</dbReference>
<dbReference type="SUPFAM" id="SSF50677">
    <property type="entry name" value="ValRS/IleRS/LeuRS editing domain"/>
    <property type="match status" value="1"/>
</dbReference>
<dbReference type="Proteomes" id="UP000317544">
    <property type="component" value="Chromosome"/>
</dbReference>
<organism evidence="15 16">
    <name type="scientific">Buchnera aphidicola</name>
    <name type="common">Nipponaphis monzeni</name>
    <dbReference type="NCBI Taxonomy" id="2495405"/>
    <lineage>
        <taxon>Bacteria</taxon>
        <taxon>Pseudomonadati</taxon>
        <taxon>Pseudomonadota</taxon>
        <taxon>Gammaproteobacteria</taxon>
        <taxon>Enterobacterales</taxon>
        <taxon>Erwiniaceae</taxon>
        <taxon>Buchnera</taxon>
    </lineage>
</organism>
<sequence length="865" mass="101704">MEKTYHHKKIELYVQNHWDKHKSFKVKEDFSKKKYYCLSMLPYPSGKLHMGHVRNYTIGDVIARYQRMLGKNVLHPIGWDAFGLPAEEAAIQNNITPSEWTYKNIKYMKEQLKSLGLSYDWTREIITCKPEFYRWEQWFFIQLYKRKMVYKKKSSVNWCPQDNIVLANEQVVNGSCWRCDTKVIKKNIPQWFIKISDYAEQLLEDLKILKYWPKKVKDMQKNWIGKSSGVEFELNVFNSNQKILIFTTRPDCIMGATFVSISPFHLFAKKLSKKNNKIKQFIEKYTYQLTHLTNIQDIKNKGKNTKKFAIHPITKTLLPIWIANFVIPDYGSGAIISVPAHNVNDWNFAIAQKLKIKPVILCLDGSKPHINKQPMIEKGNLFNSGKLLNGLSNVQGNTILIQHLKKNNKLKKKIYFKIKDWNVSRQRYWGTPIPIAKLTNKQFIEIPEEKLPIILPENIPIKELYNSNYKYNSPTNIINIHGNKLICETDTFDTFMESSWYYLRYTNPHFNSGMIDPEASKYWLPIDCYIGGIEHAVMHLLYFRYIHKILKNFNLVSTNEPVKKLICQGMVVSDAYYYKNNNKKIWVSPENVCTSYDHIEKANYIYDKKSKNKVLYAGKIKMSKSKKNGIEPKTIIEHYGADALRLFILFAAPPESALEWKEDGVKGTYRFLNKLWNMTFNFLKNSINITNTKQLKYIDSKKQHILYELNKTIIKVSDAINKNQSFNTAISSIFKFFNVIKKVNIKDVENYFIIKKSLLTILKMMYPFTPHFSHVLLSHLKNTKKITEHEKWPIPNLQFVKKKYYTIIVQINGKTRHVFDVKSQISKNETILIAKNNIKISKYLNSHVIKRIIYIPNKLINFVIV</sequence>
<dbReference type="Pfam" id="PF13603">
    <property type="entry name" value="tRNA-synt_1_2"/>
    <property type="match status" value="1"/>
</dbReference>
<evidence type="ECO:0000256" key="1">
    <source>
        <dbReference type="ARBA" id="ARBA00005594"/>
    </source>
</evidence>
<dbReference type="Gene3D" id="2.20.28.290">
    <property type="match status" value="1"/>
</dbReference>
<dbReference type="InterPro" id="IPR009008">
    <property type="entry name" value="Val/Leu/Ile-tRNA-synth_edit"/>
</dbReference>
<dbReference type="FunFam" id="3.40.50.620:FF:000003">
    <property type="entry name" value="Leucine--tRNA ligase"/>
    <property type="match status" value="1"/>
</dbReference>
<evidence type="ECO:0000259" key="12">
    <source>
        <dbReference type="Pfam" id="PF08264"/>
    </source>
</evidence>
<dbReference type="HAMAP" id="MF_00049_B">
    <property type="entry name" value="Leu_tRNA_synth_B"/>
    <property type="match status" value="1"/>
</dbReference>
<dbReference type="InterPro" id="IPR002300">
    <property type="entry name" value="aa-tRNA-synth_Ia"/>
</dbReference>
<dbReference type="GO" id="GO:0005524">
    <property type="term" value="F:ATP binding"/>
    <property type="evidence" value="ECO:0007669"/>
    <property type="project" value="UniProtKB-UniRule"/>
</dbReference>
<dbReference type="EMBL" id="AP019379">
    <property type="protein sequence ID" value="BBI01340.1"/>
    <property type="molecule type" value="Genomic_DNA"/>
</dbReference>
<dbReference type="FunFam" id="1.10.730.10:FF:000002">
    <property type="entry name" value="Leucine--tRNA ligase"/>
    <property type="match status" value="1"/>
</dbReference>
<evidence type="ECO:0000256" key="10">
    <source>
        <dbReference type="RuleBase" id="RU363035"/>
    </source>
</evidence>
<dbReference type="InterPro" id="IPR025709">
    <property type="entry name" value="Leu_tRNA-synth_edit"/>
</dbReference>
<keyword evidence="4 9" id="KW-0547">Nucleotide-binding</keyword>
<dbReference type="Pfam" id="PF09334">
    <property type="entry name" value="tRNA-synt_1g"/>
    <property type="match status" value="1"/>
</dbReference>
<evidence type="ECO:0000256" key="8">
    <source>
        <dbReference type="ARBA" id="ARBA00047469"/>
    </source>
</evidence>
<dbReference type="Gene3D" id="3.40.50.620">
    <property type="entry name" value="HUPs"/>
    <property type="match status" value="2"/>
</dbReference>
<dbReference type="RefSeq" id="WP_158345051.1">
    <property type="nucleotide sequence ID" value="NZ_AP019379.1"/>
</dbReference>
<dbReference type="CDD" id="cd00812">
    <property type="entry name" value="LeuRS_core"/>
    <property type="match status" value="1"/>
</dbReference>
<feature type="short sequence motif" description="'HIGH' region" evidence="9">
    <location>
        <begin position="42"/>
        <end position="52"/>
    </location>
</feature>
<feature type="short sequence motif" description="'KMSKS' region" evidence="9">
    <location>
        <begin position="621"/>
        <end position="625"/>
    </location>
</feature>
<feature type="domain" description="Methionyl/Valyl/Leucyl/Isoleucyl-tRNA synthetase anticodon-binding" evidence="12">
    <location>
        <begin position="703"/>
        <end position="826"/>
    </location>
</feature>
<dbReference type="PANTHER" id="PTHR43740">
    <property type="entry name" value="LEUCYL-TRNA SYNTHETASE"/>
    <property type="match status" value="1"/>
</dbReference>
<dbReference type="InterPro" id="IPR002302">
    <property type="entry name" value="Leu-tRNA-ligase"/>
</dbReference>
<evidence type="ECO:0000256" key="6">
    <source>
        <dbReference type="ARBA" id="ARBA00022917"/>
    </source>
</evidence>
<keyword evidence="7 9" id="KW-0030">Aminoacyl-tRNA synthetase</keyword>
<evidence type="ECO:0000313" key="15">
    <source>
        <dbReference type="EMBL" id="BBI01340.1"/>
    </source>
</evidence>
<dbReference type="Gene3D" id="3.10.20.590">
    <property type="match status" value="1"/>
</dbReference>
<reference evidence="15 16" key="1">
    <citation type="journal article" date="2019" name="Proc. Natl. Acad. Sci. U.S.A.">
        <title>Exaggeration and cooption of innate immunity for social defense.</title>
        <authorList>
            <person name="Kutsukake M."/>
            <person name="Moriyama M."/>
            <person name="Shigenobu S."/>
            <person name="Meng X.-Y."/>
            <person name="Nikoh N."/>
            <person name="Noda C."/>
            <person name="Kobayashi S."/>
            <person name="Fukatsu T."/>
        </authorList>
    </citation>
    <scope>NUCLEOTIDE SEQUENCE [LARGE SCALE GENOMIC DNA]</scope>
    <source>
        <strain evidence="15 16">Nmo</strain>
    </source>
</reference>
<comment type="catalytic activity">
    <reaction evidence="8 9">
        <text>tRNA(Leu) + L-leucine + ATP = L-leucyl-tRNA(Leu) + AMP + diphosphate</text>
        <dbReference type="Rhea" id="RHEA:11688"/>
        <dbReference type="Rhea" id="RHEA-COMP:9613"/>
        <dbReference type="Rhea" id="RHEA-COMP:9622"/>
        <dbReference type="ChEBI" id="CHEBI:30616"/>
        <dbReference type="ChEBI" id="CHEBI:33019"/>
        <dbReference type="ChEBI" id="CHEBI:57427"/>
        <dbReference type="ChEBI" id="CHEBI:78442"/>
        <dbReference type="ChEBI" id="CHEBI:78494"/>
        <dbReference type="ChEBI" id="CHEBI:456215"/>
        <dbReference type="EC" id="6.1.1.4"/>
    </reaction>
</comment>
<gene>
    <name evidence="9 15" type="primary">leuS</name>
    <name evidence="15" type="ORF">BUCNMO_336</name>
</gene>
<dbReference type="PROSITE" id="PS00178">
    <property type="entry name" value="AA_TRNA_LIGASE_I"/>
    <property type="match status" value="1"/>
</dbReference>
<evidence type="ECO:0000259" key="14">
    <source>
        <dbReference type="Pfam" id="PF13603"/>
    </source>
</evidence>
<accession>A0A455TAL2</accession>
<dbReference type="InterPro" id="IPR014729">
    <property type="entry name" value="Rossmann-like_a/b/a_fold"/>
</dbReference>
<feature type="binding site" evidence="9">
    <location>
        <position position="624"/>
    </location>
    <ligand>
        <name>ATP</name>
        <dbReference type="ChEBI" id="CHEBI:30616"/>
    </ligand>
</feature>
<feature type="domain" description="Aminoacyl-tRNA synthetase class Ia" evidence="11">
    <location>
        <begin position="621"/>
        <end position="660"/>
    </location>
</feature>
<dbReference type="Gene3D" id="1.10.730.10">
    <property type="entry name" value="Isoleucyl-tRNA Synthetase, Domain 1"/>
    <property type="match status" value="2"/>
</dbReference>
<proteinExistence type="inferred from homology"/>
<evidence type="ECO:0000256" key="3">
    <source>
        <dbReference type="ARBA" id="ARBA00022598"/>
    </source>
</evidence>
<evidence type="ECO:0000256" key="9">
    <source>
        <dbReference type="HAMAP-Rule" id="MF_00049"/>
    </source>
</evidence>
<dbReference type="EC" id="6.1.1.4" evidence="9"/>
<dbReference type="PRINTS" id="PR00985">
    <property type="entry name" value="TRNASYNTHLEU"/>
</dbReference>
<evidence type="ECO:0000256" key="7">
    <source>
        <dbReference type="ARBA" id="ARBA00023146"/>
    </source>
</evidence>
<dbReference type="GO" id="GO:0002161">
    <property type="term" value="F:aminoacyl-tRNA deacylase activity"/>
    <property type="evidence" value="ECO:0007669"/>
    <property type="project" value="InterPro"/>
</dbReference>
<dbReference type="Pfam" id="PF08264">
    <property type="entry name" value="Anticodon_1"/>
    <property type="match status" value="1"/>
</dbReference>
<feature type="domain" description="Methionyl/Leucyl tRNA synthetase" evidence="13">
    <location>
        <begin position="39"/>
        <end position="182"/>
    </location>
</feature>
<keyword evidence="3 9" id="KW-0436">Ligase</keyword>
<evidence type="ECO:0000256" key="2">
    <source>
        <dbReference type="ARBA" id="ARBA00022490"/>
    </source>
</evidence>
<evidence type="ECO:0000259" key="13">
    <source>
        <dbReference type="Pfam" id="PF09334"/>
    </source>
</evidence>
<dbReference type="NCBIfam" id="TIGR00396">
    <property type="entry name" value="leuS_bact"/>
    <property type="match status" value="1"/>
</dbReference>
<dbReference type="Pfam" id="PF00133">
    <property type="entry name" value="tRNA-synt_1"/>
    <property type="match status" value="2"/>
</dbReference>
<evidence type="ECO:0000256" key="5">
    <source>
        <dbReference type="ARBA" id="ARBA00022840"/>
    </source>
</evidence>
<feature type="domain" description="Aminoacyl-tRNA synthetase class Ia" evidence="11">
    <location>
        <begin position="412"/>
        <end position="575"/>
    </location>
</feature>
<evidence type="ECO:0000259" key="11">
    <source>
        <dbReference type="Pfam" id="PF00133"/>
    </source>
</evidence>
<dbReference type="PANTHER" id="PTHR43740:SF2">
    <property type="entry name" value="LEUCINE--TRNA LIGASE, MITOCHONDRIAL"/>
    <property type="match status" value="1"/>
</dbReference>
<dbReference type="GO" id="GO:0005829">
    <property type="term" value="C:cytosol"/>
    <property type="evidence" value="ECO:0007669"/>
    <property type="project" value="TreeGrafter"/>
</dbReference>
<feature type="domain" description="Leucyl-tRNA synthetase editing" evidence="14">
    <location>
        <begin position="221"/>
        <end position="404"/>
    </location>
</feature>
<dbReference type="InterPro" id="IPR015413">
    <property type="entry name" value="Methionyl/Leucyl_tRNA_Synth"/>
</dbReference>
<dbReference type="GO" id="GO:0004823">
    <property type="term" value="F:leucine-tRNA ligase activity"/>
    <property type="evidence" value="ECO:0007669"/>
    <property type="project" value="UniProtKB-UniRule"/>
</dbReference>
<comment type="similarity">
    <text evidence="1 9 10">Belongs to the class-I aminoacyl-tRNA synthetase family.</text>
</comment>
<evidence type="ECO:0000313" key="16">
    <source>
        <dbReference type="Proteomes" id="UP000317544"/>
    </source>
</evidence>
<protein>
    <recommendedName>
        <fullName evidence="9">Leucine--tRNA ligase</fullName>
        <ecNumber evidence="9">6.1.1.4</ecNumber>
    </recommendedName>
    <alternativeName>
        <fullName evidence="9">Leucyl-tRNA synthetase</fullName>
        <shortName evidence="9">LeuRS</shortName>
    </alternativeName>
</protein>
<dbReference type="InterPro" id="IPR001412">
    <property type="entry name" value="aa-tRNA-synth_I_CS"/>
</dbReference>
<dbReference type="CDD" id="cd07958">
    <property type="entry name" value="Anticodon_Ia_Leu_BEm"/>
    <property type="match status" value="1"/>
</dbReference>
<keyword evidence="6 9" id="KW-0648">Protein biosynthesis</keyword>
<keyword evidence="16" id="KW-1185">Reference proteome</keyword>
<comment type="subcellular location">
    <subcellularLocation>
        <location evidence="9">Cytoplasm</location>
    </subcellularLocation>
</comment>
<dbReference type="GO" id="GO:0006429">
    <property type="term" value="P:leucyl-tRNA aminoacylation"/>
    <property type="evidence" value="ECO:0007669"/>
    <property type="project" value="UniProtKB-UniRule"/>
</dbReference>
<evidence type="ECO:0000256" key="4">
    <source>
        <dbReference type="ARBA" id="ARBA00022741"/>
    </source>
</evidence>
<dbReference type="InterPro" id="IPR013155">
    <property type="entry name" value="M/V/L/I-tRNA-synth_anticd-bd"/>
</dbReference>
<name>A0A455TAL2_9GAMM</name>
<keyword evidence="2 9" id="KW-0963">Cytoplasm</keyword>